<keyword evidence="6" id="KW-0239">DNA-directed DNA polymerase</keyword>
<evidence type="ECO:0000259" key="8">
    <source>
        <dbReference type="SMART" id="SM00479"/>
    </source>
</evidence>
<keyword evidence="5 9" id="KW-0378">Hydrolase</keyword>
<keyword evidence="10" id="KW-1185">Reference proteome</keyword>
<dbReference type="AlphaFoldDB" id="J9W4M1"/>
<proteinExistence type="predicted"/>
<dbReference type="CDD" id="cd06127">
    <property type="entry name" value="DEDDh"/>
    <property type="match status" value="1"/>
</dbReference>
<keyword evidence="2" id="KW-0548">Nucleotidyltransferase</keyword>
<dbReference type="GO" id="GO:0045004">
    <property type="term" value="P:DNA replication proofreading"/>
    <property type="evidence" value="ECO:0007669"/>
    <property type="project" value="TreeGrafter"/>
</dbReference>
<dbReference type="Gene3D" id="3.30.420.10">
    <property type="entry name" value="Ribonuclease H-like superfamily/Ribonuclease H"/>
    <property type="match status" value="1"/>
</dbReference>
<evidence type="ECO:0000256" key="4">
    <source>
        <dbReference type="ARBA" id="ARBA00022722"/>
    </source>
</evidence>
<dbReference type="FunFam" id="3.30.420.10:FF:000045">
    <property type="entry name" value="3'-5' exonuclease DinG"/>
    <property type="match status" value="1"/>
</dbReference>
<dbReference type="GO" id="GO:0005829">
    <property type="term" value="C:cytosol"/>
    <property type="evidence" value="ECO:0007669"/>
    <property type="project" value="TreeGrafter"/>
</dbReference>
<dbReference type="InterPro" id="IPR012337">
    <property type="entry name" value="RNaseH-like_sf"/>
</dbReference>
<dbReference type="OrthoDB" id="9776650at2"/>
<evidence type="ECO:0000256" key="6">
    <source>
        <dbReference type="ARBA" id="ARBA00022932"/>
    </source>
</evidence>
<dbReference type="CDD" id="cd09755">
    <property type="entry name" value="Cas2_I-E"/>
    <property type="match status" value="1"/>
</dbReference>
<evidence type="ECO:0000313" key="10">
    <source>
        <dbReference type="Proteomes" id="UP000007332"/>
    </source>
</evidence>
<evidence type="ECO:0000313" key="9">
    <source>
        <dbReference type="EMBL" id="AFR99220.1"/>
    </source>
</evidence>
<keyword evidence="5 9" id="KW-0269">Exonuclease</keyword>
<dbReference type="Proteomes" id="UP000007332">
    <property type="component" value="Chromosome"/>
</dbReference>
<dbReference type="InterPro" id="IPR010152">
    <property type="entry name" value="CRISPR-assoc_prot_Cas2_sub"/>
</dbReference>
<reference evidence="9 10" key="1">
    <citation type="journal article" date="2012" name="J. Biotechnol.">
        <title>Insights into the completely annotated genome of Lactobacillus buchneri CD034, a strain isolated from stable grass silage.</title>
        <authorList>
            <person name="Heinl S."/>
            <person name="Wibberg D."/>
            <person name="Eikmeyer F."/>
            <person name="Szczepanowski R."/>
            <person name="Blom J."/>
            <person name="Linke B."/>
            <person name="Goesmann A."/>
            <person name="Grabherr R."/>
            <person name="Schwab H."/>
            <person name="Puhler A."/>
            <person name="Schluter A."/>
        </authorList>
    </citation>
    <scope>NUCLEOTIDE SEQUENCE [LARGE SCALE GENOMIC DNA]</scope>
    <source>
        <strain evidence="9 10">CD034</strain>
    </source>
</reference>
<keyword evidence="3" id="KW-0235">DNA replication</keyword>
<dbReference type="Pfam" id="PF09707">
    <property type="entry name" value="Cas_Cas2CT1978"/>
    <property type="match status" value="1"/>
</dbReference>
<dbReference type="Pfam" id="PF00929">
    <property type="entry name" value="RNase_T"/>
    <property type="match status" value="1"/>
</dbReference>
<organism evidence="9 10">
    <name type="scientific">Lentilactobacillus buchneri subsp. silagei CD034</name>
    <dbReference type="NCBI Taxonomy" id="1071400"/>
    <lineage>
        <taxon>Bacteria</taxon>
        <taxon>Bacillati</taxon>
        <taxon>Bacillota</taxon>
        <taxon>Bacilli</taxon>
        <taxon>Lactobacillales</taxon>
        <taxon>Lactobacillaceae</taxon>
        <taxon>Lentilactobacillus</taxon>
        <taxon>Lentilactobacillus buchneri subsp. silagei</taxon>
    </lineage>
</organism>
<evidence type="ECO:0000256" key="5">
    <source>
        <dbReference type="ARBA" id="ARBA00022839"/>
    </source>
</evidence>
<dbReference type="GO" id="GO:0003676">
    <property type="term" value="F:nucleic acid binding"/>
    <property type="evidence" value="ECO:0007669"/>
    <property type="project" value="InterPro"/>
</dbReference>
<dbReference type="PANTHER" id="PTHR30231">
    <property type="entry name" value="DNA POLYMERASE III SUBUNIT EPSILON"/>
    <property type="match status" value="1"/>
</dbReference>
<sequence>MIVITLTKVPQSLRGDLTKWYQEVQTGVYVGNVSARIRDLLWERVIKGIGTGEATMVYSTNNELGYQIKTTRRQYQVVDFDGIPLMMRLNAETTPVKHGFSNASKFHKAKVMAHKVANKDHHSAVHPLVAIDIETTGLDVTKDRIISIAAVKHSGDGDPISFQQLIQIDQPVPHQITELTGILSEMLTEQGVSLESALASLRDFIQQFPVVGYNLHFDASFLSMAFRKLDQPDLSNQMVDLMPVVKKVNQFLDNYRLETVLAEYHIKNSDPHRALADAKATLSLALKLIENGDLTI</sequence>
<dbReference type="InterPro" id="IPR013520">
    <property type="entry name" value="Ribonucl_H"/>
</dbReference>
<evidence type="ECO:0000256" key="2">
    <source>
        <dbReference type="ARBA" id="ARBA00022695"/>
    </source>
</evidence>
<protein>
    <recommendedName>
        <fullName evidence="7">DNA polymerase III polC-type</fullName>
    </recommendedName>
</protein>
<evidence type="ECO:0000256" key="7">
    <source>
        <dbReference type="ARBA" id="ARBA00070925"/>
    </source>
</evidence>
<dbReference type="NCBIfam" id="TIGR01873">
    <property type="entry name" value="cas_CT1978"/>
    <property type="match status" value="1"/>
</dbReference>
<accession>J9W4M1</accession>
<keyword evidence="4" id="KW-0540">Nuclease</keyword>
<dbReference type="PANTHER" id="PTHR30231:SF41">
    <property type="entry name" value="DNA POLYMERASE III SUBUNIT EPSILON"/>
    <property type="match status" value="1"/>
</dbReference>
<evidence type="ECO:0000256" key="3">
    <source>
        <dbReference type="ARBA" id="ARBA00022705"/>
    </source>
</evidence>
<dbReference type="GO" id="GO:0008408">
    <property type="term" value="F:3'-5' exonuclease activity"/>
    <property type="evidence" value="ECO:0007669"/>
    <property type="project" value="TreeGrafter"/>
</dbReference>
<dbReference type="Gene3D" id="3.30.70.240">
    <property type="match status" value="1"/>
</dbReference>
<evidence type="ECO:0000256" key="1">
    <source>
        <dbReference type="ARBA" id="ARBA00022679"/>
    </source>
</evidence>
<dbReference type="SUPFAM" id="SSF53098">
    <property type="entry name" value="Ribonuclease H-like"/>
    <property type="match status" value="1"/>
</dbReference>
<dbReference type="GO" id="GO:0003887">
    <property type="term" value="F:DNA-directed DNA polymerase activity"/>
    <property type="evidence" value="ECO:0007669"/>
    <property type="project" value="UniProtKB-KW"/>
</dbReference>
<dbReference type="RefSeq" id="WP_014939125.1">
    <property type="nucleotide sequence ID" value="NC_018610.1"/>
</dbReference>
<dbReference type="KEGG" id="lbn:LBUCD034_0108"/>
<gene>
    <name evidence="9" type="primary">cas2-1</name>
    <name evidence="9" type="ORF">LBUCD034_0108</name>
</gene>
<name>J9W4M1_LENBU</name>
<dbReference type="SMART" id="SM00479">
    <property type="entry name" value="EXOIII"/>
    <property type="match status" value="1"/>
</dbReference>
<dbReference type="EMBL" id="CP003043">
    <property type="protein sequence ID" value="AFR99220.1"/>
    <property type="molecule type" value="Genomic_DNA"/>
</dbReference>
<dbReference type="STRING" id="1071400.LBUCD034_0108"/>
<dbReference type="HOGENOM" id="CLU_047806_3_0_9"/>
<keyword evidence="1" id="KW-0808">Transferase</keyword>
<feature type="domain" description="Exonuclease" evidence="8">
    <location>
        <begin position="127"/>
        <end position="294"/>
    </location>
</feature>
<dbReference type="PATRIC" id="fig|1071400.3.peg.107"/>
<dbReference type="InterPro" id="IPR036397">
    <property type="entry name" value="RNaseH_sf"/>
</dbReference>
<dbReference type="eggNOG" id="COG0847">
    <property type="taxonomic scope" value="Bacteria"/>
</dbReference>